<feature type="compositionally biased region" description="Basic residues" evidence="4">
    <location>
        <begin position="331"/>
        <end position="340"/>
    </location>
</feature>
<evidence type="ECO:0000256" key="2">
    <source>
        <dbReference type="ARBA" id="ARBA00023043"/>
    </source>
</evidence>
<proteinExistence type="predicted"/>
<keyword evidence="1" id="KW-0677">Repeat</keyword>
<protein>
    <submittedName>
        <fullName evidence="5">Uncharacterized protein</fullName>
    </submittedName>
</protein>
<organism evidence="5 6">
    <name type="scientific">Chlorella ohadii</name>
    <dbReference type="NCBI Taxonomy" id="2649997"/>
    <lineage>
        <taxon>Eukaryota</taxon>
        <taxon>Viridiplantae</taxon>
        <taxon>Chlorophyta</taxon>
        <taxon>core chlorophytes</taxon>
        <taxon>Trebouxiophyceae</taxon>
        <taxon>Chlorellales</taxon>
        <taxon>Chlorellaceae</taxon>
        <taxon>Chlorella clade</taxon>
        <taxon>Chlorella</taxon>
    </lineage>
</organism>
<accession>A0AAD5E1C7</accession>
<reference evidence="5" key="1">
    <citation type="submission" date="2020-11" db="EMBL/GenBank/DDBJ databases">
        <title>Chlorella ohadii genome sequencing and assembly.</title>
        <authorList>
            <person name="Murik O."/>
            <person name="Treves H."/>
            <person name="Kedem I."/>
            <person name="Shotland Y."/>
            <person name="Kaplan A."/>
        </authorList>
    </citation>
    <scope>NUCLEOTIDE SEQUENCE</scope>
    <source>
        <strain evidence="5">1</strain>
    </source>
</reference>
<name>A0AAD5E1C7_9CHLO</name>
<evidence type="ECO:0000256" key="4">
    <source>
        <dbReference type="SAM" id="MobiDB-lite"/>
    </source>
</evidence>
<feature type="region of interest" description="Disordered" evidence="4">
    <location>
        <begin position="1"/>
        <end position="90"/>
    </location>
</feature>
<dbReference type="SUPFAM" id="SSF48403">
    <property type="entry name" value="Ankyrin repeat"/>
    <property type="match status" value="1"/>
</dbReference>
<dbReference type="SMART" id="SM00248">
    <property type="entry name" value="ANK"/>
    <property type="match status" value="6"/>
</dbReference>
<dbReference type="PANTHER" id="PTHR24198">
    <property type="entry name" value="ANKYRIN REPEAT AND PROTEIN KINASE DOMAIN-CONTAINING PROTEIN"/>
    <property type="match status" value="1"/>
</dbReference>
<dbReference type="AlphaFoldDB" id="A0AAD5E1C7"/>
<dbReference type="Pfam" id="PF00023">
    <property type="entry name" value="Ank"/>
    <property type="match status" value="1"/>
</dbReference>
<feature type="compositionally biased region" description="Basic and acidic residues" evidence="4">
    <location>
        <begin position="56"/>
        <end position="65"/>
    </location>
</feature>
<feature type="repeat" description="ANK" evidence="3">
    <location>
        <begin position="89"/>
        <end position="121"/>
    </location>
</feature>
<gene>
    <name evidence="5" type="ORF">COHA_000289</name>
</gene>
<comment type="caution">
    <text evidence="5">The sequence shown here is derived from an EMBL/GenBank/DDBJ whole genome shotgun (WGS) entry which is preliminary data.</text>
</comment>
<feature type="repeat" description="ANK" evidence="3">
    <location>
        <begin position="229"/>
        <end position="262"/>
    </location>
</feature>
<dbReference type="PRINTS" id="PR01415">
    <property type="entry name" value="ANKYRIN"/>
</dbReference>
<evidence type="ECO:0000256" key="1">
    <source>
        <dbReference type="ARBA" id="ARBA00022737"/>
    </source>
</evidence>
<feature type="compositionally biased region" description="Low complexity" evidence="4">
    <location>
        <begin position="13"/>
        <end position="26"/>
    </location>
</feature>
<evidence type="ECO:0000256" key="3">
    <source>
        <dbReference type="PROSITE-ProRule" id="PRU00023"/>
    </source>
</evidence>
<dbReference type="EMBL" id="JADXDR010000007">
    <property type="protein sequence ID" value="KAI7846219.1"/>
    <property type="molecule type" value="Genomic_DNA"/>
</dbReference>
<dbReference type="InterPro" id="IPR002110">
    <property type="entry name" value="Ankyrin_rpt"/>
</dbReference>
<feature type="repeat" description="ANK" evidence="3">
    <location>
        <begin position="122"/>
        <end position="154"/>
    </location>
</feature>
<dbReference type="Pfam" id="PF12796">
    <property type="entry name" value="Ank_2"/>
    <property type="match status" value="2"/>
</dbReference>
<dbReference type="PROSITE" id="PS50088">
    <property type="entry name" value="ANK_REPEAT"/>
    <property type="match status" value="4"/>
</dbReference>
<dbReference type="PANTHER" id="PTHR24198:SF165">
    <property type="entry name" value="ANKYRIN REPEAT-CONTAINING PROTEIN-RELATED"/>
    <property type="match status" value="1"/>
</dbReference>
<dbReference type="Gene3D" id="1.25.40.20">
    <property type="entry name" value="Ankyrin repeat-containing domain"/>
    <property type="match status" value="3"/>
</dbReference>
<evidence type="ECO:0000313" key="6">
    <source>
        <dbReference type="Proteomes" id="UP001205105"/>
    </source>
</evidence>
<keyword evidence="2 3" id="KW-0040">ANK repeat</keyword>
<dbReference type="Proteomes" id="UP001205105">
    <property type="component" value="Unassembled WGS sequence"/>
</dbReference>
<feature type="repeat" description="ANK" evidence="3">
    <location>
        <begin position="155"/>
        <end position="187"/>
    </location>
</feature>
<dbReference type="InterPro" id="IPR036770">
    <property type="entry name" value="Ankyrin_rpt-contain_sf"/>
</dbReference>
<feature type="compositionally biased region" description="Polar residues" evidence="4">
    <location>
        <begin position="1"/>
        <end position="12"/>
    </location>
</feature>
<feature type="region of interest" description="Disordered" evidence="4">
    <location>
        <begin position="294"/>
        <end position="340"/>
    </location>
</feature>
<sequence>MGSCFSSEAQSVGQPGAQQAAHSAGQAPPPRQPHQHTVAKPSAELHTKRRARVASRQREEFDLERGGLIAARPPSSTHSRHSRRASDAEGNTQLHLAAAAGDGAAVAVLLGRRALLTATNVEGWTPLHSAASRGCAEVIRLLAQVGANLDARAADGRTALVVACQAGEERAVRILLALGADAATVDGRGCTAVHAAALASEAALAAGVPAVLQALAQAGAPLNAVDPAAGRTALHLLAARSGSAAAIEALLQGGANPYIADVEGQTPLGCALAAGNTSAVELLLLPGSRRRTEGGGALSPYASAPPLHGGLQRSRSTAPATMLPPPVPAARPRHAHTKSM</sequence>
<evidence type="ECO:0000313" key="5">
    <source>
        <dbReference type="EMBL" id="KAI7846219.1"/>
    </source>
</evidence>
<keyword evidence="6" id="KW-1185">Reference proteome</keyword>
<dbReference type="PROSITE" id="PS50297">
    <property type="entry name" value="ANK_REP_REGION"/>
    <property type="match status" value="2"/>
</dbReference>